<dbReference type="InterPro" id="IPR011993">
    <property type="entry name" value="PH-like_dom_sf"/>
</dbReference>
<feature type="compositionally biased region" description="Polar residues" evidence="10">
    <location>
        <begin position="507"/>
        <end position="516"/>
    </location>
</feature>
<dbReference type="InterPro" id="IPR036770">
    <property type="entry name" value="Ankyrin_rpt-contain_sf"/>
</dbReference>
<dbReference type="Proteomes" id="UP001152803">
    <property type="component" value="Unassembled WGS sequence"/>
</dbReference>
<keyword evidence="15" id="KW-1185">Reference proteome</keyword>
<dbReference type="InterPro" id="IPR037819">
    <property type="entry name" value="ARHGEF28_PH"/>
</dbReference>
<feature type="region of interest" description="Disordered" evidence="10">
    <location>
        <begin position="835"/>
        <end position="884"/>
    </location>
</feature>
<sequence length="1779" mass="199796">MELSRHQVPLYGQQKACAVLQNPEPAPEEARFYMLLEGSTLEHIAVAESDDDARTLRFTVPSHNLAEVVSVTAYLYVAGRPISCLERSSLEYVLDDAQELAQLFISHAQCLTASSYEDLFRRFGLEDEATCRRLDENVTKAMVNLGYPTAWDVLGSQSGEAQPRETLLHLAVRLGLLSLTQLLLRHPEAVLALTLPNEEGETPLQLAREASSQALLALLELLTHPPAPLAVPQASLAPVWADSSHTSWFCQDSETLTVQRGSDQNLEAKILHLRKHLRDDNLLRKKKSDEISGLHDEQEKEVSGEETNKDSPLDCGVEHALAESAFEEQLVPSLKEDEEATSFYSKKSQSASSSRHPGRSTWSAAGRLSAMISGRDHVYANSMLVDQVNDLDIKYSIAGVTADGTLTDSEGWDRVRERSSEPTPEAQEVRSGSHLSPLQAEKSPPPFSSHLPSPFPAELALERANRPPRTRTSSGATNPLQESCVLSPSLVALEVDSEEEELLDKSPCSQPSTSPRSGCVLQASSGDERDSFDTSPDLSCSRTHSSSSYSHPPSTDSGDLGVRLRSYSYSSPKISLVRPRFTRDATISDLNEDGVYSSSGRSLLQALSLSKSLSLLNPVKQRAFSLPEAPQEKREISFRKRAQSAEDEGSVALADSLHHLTLSEFLKEMEEEEWDRYIIPSKAESEKCKVSRTFSFLKSRMSSTRNKNKGKGKDKEGKEKPVNAHHFAAGSGSSPTLCLVCDKPAMAKDLLQCSHCTMNVHKGCRDCATPCLKKLQDKYAVVTKNRAASLPQSSPAWDCPTPCSIPTSASLPVMTSRERRDQVCLPNPLSKSVPAVSERRMSESLEGDAEASVWRNRSQSEELLQVTESSPSTDSSINGDTVDGPLRSDLNADLLDYEAESWSLVVDHEFCRKQEKSVIKRQDVIYELMQTEMHHIQTLTIMAEIFRKGMKEELQLDHEAVEKMFPCLDELFHFHKSFFSAMKERRQSCTQEGSDNNFLINRIGDILVHQFSCDNAERMKQVYGDFCSHHIEAVNFFKELQQQNKKFQVFIKQQSNNLLVRRREIPECILLVTQRITKYPVLVERILQHSQEGTEEHADLSRALVLIRDGIAAVDLRVSEYEKEQKLLDVVNRMENKTFAKLKSGLTFRKQDLLSQARTLKHEGLLYWKTATGRLKDILALLLTDTLIFLQEKDQKYIFAAVDQKPPVISLQKLIVREVANEERGLFLISASAAGPEMYEVHTASKEERNSWMRLIREAVESCPEEEEQNANESEEERRAAEARAQKIHRVQETLHVQDQQICTRLEEKLKIYTELAGLSVREEPLAQPRLLVKPNPDQAPQAMAILTAALREAENLTAALSSQSCPSSCVSLETLGESSSFSSIPASPTESSYLDTQSSSSTSLASDSETRDGEWMGTDSLILQSLTQLKQGEANSLNLKVVQSVQSLTQLLYSLQAAVTMQDSCFEVQRLLLQENERSPRPPCPRASVLQEQEKQRNLEKQREELAGVLRLQGRLRQERQRWERECGLRQREQSEQEGRLEHRERECQQEALRLRRERQELDGQRREYQQSLERLREGQRLVERERESLEAQQRLLQGWRHVRQRSLPVIMMAASQHQDSSHSQSAVSDEDGSIFINEAAFHTPRNNRHLRQRQKSESMVYPDTPSAHNSLNSLMACTEHERASCHQNHSRTGAVTFPPSENVSQSGRRRDWDPADNDVNMHSYNPEKWSVGAAVSGTGCYMGFPPSPVGSPLRPQPYISMETENGEDGGEENIVYL</sequence>
<feature type="region of interest" description="Disordered" evidence="10">
    <location>
        <begin position="701"/>
        <end position="721"/>
    </location>
</feature>
<evidence type="ECO:0000256" key="6">
    <source>
        <dbReference type="ARBA" id="ARBA00022771"/>
    </source>
</evidence>
<dbReference type="GO" id="GO:0005737">
    <property type="term" value="C:cytoplasm"/>
    <property type="evidence" value="ECO:0007669"/>
    <property type="project" value="UniProtKB-SubCell"/>
</dbReference>
<keyword evidence="8 9" id="KW-0175">Coiled coil</keyword>
<dbReference type="GO" id="GO:0008270">
    <property type="term" value="F:zinc ion binding"/>
    <property type="evidence" value="ECO:0007669"/>
    <property type="project" value="UniProtKB-KW"/>
</dbReference>
<feature type="region of interest" description="Disordered" evidence="10">
    <location>
        <begin position="337"/>
        <end position="361"/>
    </location>
</feature>
<evidence type="ECO:0000259" key="12">
    <source>
        <dbReference type="PROSITE" id="PS50010"/>
    </source>
</evidence>
<dbReference type="Pfam" id="PF00621">
    <property type="entry name" value="RhoGEF"/>
    <property type="match status" value="1"/>
</dbReference>
<dbReference type="SMART" id="SM00233">
    <property type="entry name" value="PH"/>
    <property type="match status" value="1"/>
</dbReference>
<dbReference type="InterPro" id="IPR046349">
    <property type="entry name" value="C1-like_sf"/>
</dbReference>
<feature type="compositionally biased region" description="Polar residues" evidence="10">
    <location>
        <begin position="470"/>
        <end position="486"/>
    </location>
</feature>
<keyword evidence="6" id="KW-0863">Zinc-finger</keyword>
<feature type="domain" description="PH" evidence="11">
    <location>
        <begin position="1159"/>
        <end position="1261"/>
    </location>
</feature>
<evidence type="ECO:0000313" key="15">
    <source>
        <dbReference type="Proteomes" id="UP001152803"/>
    </source>
</evidence>
<feature type="region of interest" description="Disordered" evidence="10">
    <location>
        <begin position="1650"/>
        <end position="1669"/>
    </location>
</feature>
<feature type="coiled-coil region" evidence="9">
    <location>
        <begin position="1264"/>
        <end position="1291"/>
    </location>
</feature>
<feature type="region of interest" description="Disordered" evidence="10">
    <location>
        <begin position="289"/>
        <end position="313"/>
    </location>
</feature>
<dbReference type="PROSITE" id="PS50081">
    <property type="entry name" value="ZF_DAG_PE_2"/>
    <property type="match status" value="1"/>
</dbReference>
<dbReference type="SMART" id="SM00325">
    <property type="entry name" value="RhoGEF"/>
    <property type="match status" value="1"/>
</dbReference>
<evidence type="ECO:0000256" key="7">
    <source>
        <dbReference type="ARBA" id="ARBA00022833"/>
    </source>
</evidence>
<feature type="coiled-coil region" evidence="9">
    <location>
        <begin position="1542"/>
        <end position="1594"/>
    </location>
</feature>
<evidence type="ECO:0000313" key="14">
    <source>
        <dbReference type="EMBL" id="KAJ8261249.1"/>
    </source>
</evidence>
<name>A0A9Q1D8B0_CONCO</name>
<evidence type="ECO:0000256" key="8">
    <source>
        <dbReference type="ARBA" id="ARBA00023054"/>
    </source>
</evidence>
<comment type="subcellular location">
    <subcellularLocation>
        <location evidence="1">Cytoplasm</location>
    </subcellularLocation>
</comment>
<feature type="region of interest" description="Disordered" evidence="10">
    <location>
        <begin position="404"/>
        <end position="563"/>
    </location>
</feature>
<dbReference type="Gene3D" id="1.25.40.20">
    <property type="entry name" value="Ankyrin repeat-containing domain"/>
    <property type="match status" value="1"/>
</dbReference>
<evidence type="ECO:0000256" key="5">
    <source>
        <dbReference type="ARBA" id="ARBA00022723"/>
    </source>
</evidence>
<dbReference type="PANTHER" id="PTHR13944">
    <property type="entry name" value="AGAP007712-PA"/>
    <property type="match status" value="1"/>
</dbReference>
<dbReference type="CDD" id="cd00160">
    <property type="entry name" value="RhoGEF"/>
    <property type="match status" value="1"/>
</dbReference>
<accession>A0A9Q1D8B0</accession>
<protein>
    <recommendedName>
        <fullName evidence="16">Rho guanine nucleotide exchange factor 28</fullName>
    </recommendedName>
</protein>
<dbReference type="FunFam" id="2.30.29.30:FF:000021">
    <property type="entry name" value="Rho guanine nucleotide exchange factor 2"/>
    <property type="match status" value="1"/>
</dbReference>
<dbReference type="Gene3D" id="1.20.900.10">
    <property type="entry name" value="Dbl homology (DH) domain"/>
    <property type="match status" value="1"/>
</dbReference>
<dbReference type="PANTHER" id="PTHR13944:SF22">
    <property type="entry name" value="RHO GUANINE NUCLEOTIDE EXCHANGE FACTOR 28"/>
    <property type="match status" value="1"/>
</dbReference>
<feature type="compositionally biased region" description="Polar residues" evidence="10">
    <location>
        <begin position="1690"/>
        <end position="1708"/>
    </location>
</feature>
<keyword evidence="7" id="KW-0862">Zinc</keyword>
<dbReference type="SMART" id="SM00109">
    <property type="entry name" value="C1"/>
    <property type="match status" value="1"/>
</dbReference>
<gene>
    <name evidence="14" type="ORF">COCON_G00169720</name>
</gene>
<keyword evidence="5" id="KW-0479">Metal-binding</keyword>
<feature type="compositionally biased region" description="Basic and acidic residues" evidence="10">
    <location>
        <begin position="711"/>
        <end position="721"/>
    </location>
</feature>
<feature type="compositionally biased region" description="Polar residues" evidence="10">
    <location>
        <begin position="866"/>
        <end position="879"/>
    </location>
</feature>
<dbReference type="InterPro" id="IPR035899">
    <property type="entry name" value="DBL_dom_sf"/>
</dbReference>
<dbReference type="InterPro" id="IPR000219">
    <property type="entry name" value="DH_dom"/>
</dbReference>
<dbReference type="Pfam" id="PF17838">
    <property type="entry name" value="PH_16"/>
    <property type="match status" value="1"/>
</dbReference>
<keyword evidence="3" id="KW-0597">Phosphoprotein</keyword>
<dbReference type="GO" id="GO:0035023">
    <property type="term" value="P:regulation of Rho protein signal transduction"/>
    <property type="evidence" value="ECO:0007669"/>
    <property type="project" value="TreeGrafter"/>
</dbReference>
<dbReference type="SUPFAM" id="SSF48065">
    <property type="entry name" value="DBL homology domain (DH-domain)"/>
    <property type="match status" value="1"/>
</dbReference>
<feature type="domain" description="DH" evidence="12">
    <location>
        <begin position="920"/>
        <end position="1117"/>
    </location>
</feature>
<proteinExistence type="predicted"/>
<reference evidence="14" key="1">
    <citation type="journal article" date="2023" name="Science">
        <title>Genome structures resolve the early diversification of teleost fishes.</title>
        <authorList>
            <person name="Parey E."/>
            <person name="Louis A."/>
            <person name="Montfort J."/>
            <person name="Bouchez O."/>
            <person name="Roques C."/>
            <person name="Iampietro C."/>
            <person name="Lluch J."/>
            <person name="Castinel A."/>
            <person name="Donnadieu C."/>
            <person name="Desvignes T."/>
            <person name="Floi Bucao C."/>
            <person name="Jouanno E."/>
            <person name="Wen M."/>
            <person name="Mejri S."/>
            <person name="Dirks R."/>
            <person name="Jansen H."/>
            <person name="Henkel C."/>
            <person name="Chen W.J."/>
            <person name="Zahm M."/>
            <person name="Cabau C."/>
            <person name="Klopp C."/>
            <person name="Thompson A.W."/>
            <person name="Robinson-Rechavi M."/>
            <person name="Braasch I."/>
            <person name="Lecointre G."/>
            <person name="Bobe J."/>
            <person name="Postlethwait J.H."/>
            <person name="Berthelot C."/>
            <person name="Roest Crollius H."/>
            <person name="Guiguen Y."/>
        </authorList>
    </citation>
    <scope>NUCLEOTIDE SEQUENCE</scope>
    <source>
        <strain evidence="14">Concon-B</strain>
    </source>
</reference>
<evidence type="ECO:0000256" key="1">
    <source>
        <dbReference type="ARBA" id="ARBA00004496"/>
    </source>
</evidence>
<dbReference type="SUPFAM" id="SSF50729">
    <property type="entry name" value="PH domain-like"/>
    <property type="match status" value="1"/>
</dbReference>
<feature type="compositionally biased region" description="Low complexity" evidence="10">
    <location>
        <begin position="1379"/>
        <end position="1408"/>
    </location>
</feature>
<evidence type="ECO:0000256" key="2">
    <source>
        <dbReference type="ARBA" id="ARBA00022490"/>
    </source>
</evidence>
<dbReference type="FunFam" id="1.20.900.10:FF:000004">
    <property type="entry name" value="Rho guanine nucleotide exchange factor 2"/>
    <property type="match status" value="1"/>
</dbReference>
<dbReference type="CDD" id="cd14680">
    <property type="entry name" value="PH_p190RhoGEF"/>
    <property type="match status" value="1"/>
</dbReference>
<feature type="region of interest" description="Disordered" evidence="10">
    <location>
        <begin position="1690"/>
        <end position="1719"/>
    </location>
</feature>
<dbReference type="InterPro" id="IPR001849">
    <property type="entry name" value="PH_domain"/>
</dbReference>
<feature type="domain" description="Phorbol-ester/DAG-type" evidence="13">
    <location>
        <begin position="724"/>
        <end position="771"/>
    </location>
</feature>
<organism evidence="14 15">
    <name type="scientific">Conger conger</name>
    <name type="common">Conger eel</name>
    <name type="synonym">Muraena conger</name>
    <dbReference type="NCBI Taxonomy" id="82655"/>
    <lineage>
        <taxon>Eukaryota</taxon>
        <taxon>Metazoa</taxon>
        <taxon>Chordata</taxon>
        <taxon>Craniata</taxon>
        <taxon>Vertebrata</taxon>
        <taxon>Euteleostomi</taxon>
        <taxon>Actinopterygii</taxon>
        <taxon>Neopterygii</taxon>
        <taxon>Teleostei</taxon>
        <taxon>Anguilliformes</taxon>
        <taxon>Congridae</taxon>
        <taxon>Conger</taxon>
    </lineage>
</organism>
<dbReference type="SUPFAM" id="SSF57889">
    <property type="entry name" value="Cysteine-rich domain"/>
    <property type="match status" value="1"/>
</dbReference>
<keyword evidence="2" id="KW-0963">Cytoplasm</keyword>
<dbReference type="OrthoDB" id="28045at2759"/>
<evidence type="ECO:0008006" key="16">
    <source>
        <dbReference type="Google" id="ProtNLM"/>
    </source>
</evidence>
<feature type="region of interest" description="Disordered" evidence="10">
    <location>
        <begin position="1379"/>
        <end position="1414"/>
    </location>
</feature>
<evidence type="ECO:0000256" key="4">
    <source>
        <dbReference type="ARBA" id="ARBA00022658"/>
    </source>
</evidence>
<dbReference type="Gene3D" id="3.30.60.20">
    <property type="match status" value="1"/>
</dbReference>
<dbReference type="Gene3D" id="2.30.29.30">
    <property type="entry name" value="Pleckstrin-homology domain (PH domain)/Phosphotyrosine-binding domain (PTB)"/>
    <property type="match status" value="1"/>
</dbReference>
<dbReference type="InterPro" id="IPR002219">
    <property type="entry name" value="PKC_DAG/PE"/>
</dbReference>
<dbReference type="EMBL" id="JAFJMO010000012">
    <property type="protein sequence ID" value="KAJ8261249.1"/>
    <property type="molecule type" value="Genomic_DNA"/>
</dbReference>
<evidence type="ECO:0000256" key="3">
    <source>
        <dbReference type="ARBA" id="ARBA00022553"/>
    </source>
</evidence>
<evidence type="ECO:0000256" key="10">
    <source>
        <dbReference type="SAM" id="MobiDB-lite"/>
    </source>
</evidence>
<evidence type="ECO:0000259" key="13">
    <source>
        <dbReference type="PROSITE" id="PS50081"/>
    </source>
</evidence>
<feature type="compositionally biased region" description="Basic and acidic residues" evidence="10">
    <location>
        <begin position="411"/>
        <end position="420"/>
    </location>
</feature>
<dbReference type="PROSITE" id="PS50010">
    <property type="entry name" value="DH_2"/>
    <property type="match status" value="1"/>
</dbReference>
<keyword evidence="4" id="KW-0344">Guanine-nucleotide releasing factor</keyword>
<feature type="compositionally biased region" description="Low complexity" evidence="10">
    <location>
        <begin position="539"/>
        <end position="557"/>
    </location>
</feature>
<dbReference type="InterPro" id="IPR051632">
    <property type="entry name" value="Rho_GEF"/>
</dbReference>
<evidence type="ECO:0000259" key="11">
    <source>
        <dbReference type="PROSITE" id="PS50003"/>
    </source>
</evidence>
<evidence type="ECO:0000256" key="9">
    <source>
        <dbReference type="SAM" id="Coils"/>
    </source>
</evidence>
<dbReference type="GO" id="GO:0005085">
    <property type="term" value="F:guanyl-nucleotide exchange factor activity"/>
    <property type="evidence" value="ECO:0007669"/>
    <property type="project" value="UniProtKB-KW"/>
</dbReference>
<dbReference type="PROSITE" id="PS50003">
    <property type="entry name" value="PH_DOMAIN"/>
    <property type="match status" value="1"/>
</dbReference>
<dbReference type="InterPro" id="IPR041020">
    <property type="entry name" value="PH_16"/>
</dbReference>
<comment type="caution">
    <text evidence="14">The sequence shown here is derived from an EMBL/GenBank/DDBJ whole genome shotgun (WGS) entry which is preliminary data.</text>
</comment>
<feature type="compositionally biased region" description="Low complexity" evidence="10">
    <location>
        <begin position="342"/>
        <end position="354"/>
    </location>
</feature>